<accession>W9SCR7</accession>
<gene>
    <name evidence="1" type="ORF">L484_023271</name>
</gene>
<keyword evidence="2" id="KW-1185">Reference proteome</keyword>
<reference evidence="2" key="1">
    <citation type="submission" date="2013-01" db="EMBL/GenBank/DDBJ databases">
        <title>Draft Genome Sequence of a Mulberry Tree, Morus notabilis C.K. Schneid.</title>
        <authorList>
            <person name="He N."/>
            <person name="Zhao S."/>
        </authorList>
    </citation>
    <scope>NUCLEOTIDE SEQUENCE</scope>
</reference>
<evidence type="ECO:0000313" key="2">
    <source>
        <dbReference type="Proteomes" id="UP000030645"/>
    </source>
</evidence>
<evidence type="ECO:0000313" key="1">
    <source>
        <dbReference type="EMBL" id="EXB99741.1"/>
    </source>
</evidence>
<name>W9SCR7_9ROSA</name>
<organism evidence="1 2">
    <name type="scientific">Morus notabilis</name>
    <dbReference type="NCBI Taxonomy" id="981085"/>
    <lineage>
        <taxon>Eukaryota</taxon>
        <taxon>Viridiplantae</taxon>
        <taxon>Streptophyta</taxon>
        <taxon>Embryophyta</taxon>
        <taxon>Tracheophyta</taxon>
        <taxon>Spermatophyta</taxon>
        <taxon>Magnoliopsida</taxon>
        <taxon>eudicotyledons</taxon>
        <taxon>Gunneridae</taxon>
        <taxon>Pentapetalae</taxon>
        <taxon>rosids</taxon>
        <taxon>fabids</taxon>
        <taxon>Rosales</taxon>
        <taxon>Moraceae</taxon>
        <taxon>Moreae</taxon>
        <taxon>Morus</taxon>
    </lineage>
</organism>
<protein>
    <submittedName>
        <fullName evidence="1">Uncharacterized protein</fullName>
    </submittedName>
</protein>
<dbReference type="Proteomes" id="UP000030645">
    <property type="component" value="Unassembled WGS sequence"/>
</dbReference>
<dbReference type="AlphaFoldDB" id="W9SCR7"/>
<dbReference type="EMBL" id="KE345304">
    <property type="protein sequence ID" value="EXB99741.1"/>
    <property type="molecule type" value="Genomic_DNA"/>
</dbReference>
<proteinExistence type="predicted"/>
<sequence length="71" mass="7924">MHCVNVDLYILAEGDREPPPSGIATCGKIYSRSPKLSEFAASARSKRTKRTRRMKSPIAISRTTYVLHVGF</sequence>